<accession>A0AB34HSX3</accession>
<dbReference type="Proteomes" id="UP001159641">
    <property type="component" value="Unassembled WGS sequence"/>
</dbReference>
<gene>
    <name evidence="1" type="ORF">J1605_003202</name>
</gene>
<sequence length="73" mass="7727">MDEDDPHAEGAAVVAAAGEALQALCQELNLDEGSAAEALDDFTAIRGNYSLEMGKLSPEEVKRKVAPLEVEPE</sequence>
<proteinExistence type="predicted"/>
<evidence type="ECO:0000313" key="1">
    <source>
        <dbReference type="EMBL" id="KAJ8794245.1"/>
    </source>
</evidence>
<reference evidence="1 2" key="1">
    <citation type="submission" date="2022-11" db="EMBL/GenBank/DDBJ databases">
        <title>Whole genome sequence of Eschrichtius robustus ER-17-0199.</title>
        <authorList>
            <person name="Bruniche-Olsen A."/>
            <person name="Black A.N."/>
            <person name="Fields C.J."/>
            <person name="Walden K."/>
            <person name="Dewoody J.A."/>
        </authorList>
    </citation>
    <scope>NUCLEOTIDE SEQUENCE [LARGE SCALE GENOMIC DNA]</scope>
    <source>
        <strain evidence="1">ER-17-0199</strain>
        <tissue evidence="1">Blubber</tissue>
    </source>
</reference>
<organism evidence="1 2">
    <name type="scientific">Eschrichtius robustus</name>
    <name type="common">California gray whale</name>
    <name type="synonym">Eschrichtius gibbosus</name>
    <dbReference type="NCBI Taxonomy" id="9764"/>
    <lineage>
        <taxon>Eukaryota</taxon>
        <taxon>Metazoa</taxon>
        <taxon>Chordata</taxon>
        <taxon>Craniata</taxon>
        <taxon>Vertebrata</taxon>
        <taxon>Euteleostomi</taxon>
        <taxon>Mammalia</taxon>
        <taxon>Eutheria</taxon>
        <taxon>Laurasiatheria</taxon>
        <taxon>Artiodactyla</taxon>
        <taxon>Whippomorpha</taxon>
        <taxon>Cetacea</taxon>
        <taxon>Mysticeti</taxon>
        <taxon>Eschrichtiidae</taxon>
        <taxon>Eschrichtius</taxon>
    </lineage>
</organism>
<name>A0AB34HSX3_ESCRO</name>
<evidence type="ECO:0000313" key="2">
    <source>
        <dbReference type="Proteomes" id="UP001159641"/>
    </source>
</evidence>
<comment type="caution">
    <text evidence="1">The sequence shown here is derived from an EMBL/GenBank/DDBJ whole genome shotgun (WGS) entry which is preliminary data.</text>
</comment>
<dbReference type="EMBL" id="JAIQCJ010000860">
    <property type="protein sequence ID" value="KAJ8794245.1"/>
    <property type="molecule type" value="Genomic_DNA"/>
</dbReference>
<keyword evidence="2" id="KW-1185">Reference proteome</keyword>
<dbReference type="AlphaFoldDB" id="A0AB34HSX3"/>
<protein>
    <submittedName>
        <fullName evidence="1">Uncharacterized protein</fullName>
    </submittedName>
</protein>